<evidence type="ECO:0000256" key="7">
    <source>
        <dbReference type="RuleBase" id="RU000382"/>
    </source>
</evidence>
<dbReference type="GO" id="GO:0030170">
    <property type="term" value="F:pyridoxal phosphate binding"/>
    <property type="evidence" value="ECO:0007669"/>
    <property type="project" value="InterPro"/>
</dbReference>
<evidence type="ECO:0000256" key="5">
    <source>
        <dbReference type="ARBA" id="ARBA00023239"/>
    </source>
</evidence>
<comment type="caution">
    <text evidence="9">The sequence shown here is derived from an EMBL/GenBank/DDBJ whole genome shotgun (WGS) entry which is preliminary data.</text>
</comment>
<protein>
    <submittedName>
        <fullName evidence="9">Glutamate decarboxylase 2</fullName>
        <ecNumber evidence="9">4.1.1.15</ecNumber>
    </submittedName>
</protein>
<dbReference type="EMBL" id="JASUXU010000033">
    <property type="protein sequence ID" value="KAK0318959.1"/>
    <property type="molecule type" value="Genomic_DNA"/>
</dbReference>
<evidence type="ECO:0000313" key="9">
    <source>
        <dbReference type="EMBL" id="KAK0318959.1"/>
    </source>
</evidence>
<gene>
    <name evidence="9" type="primary">GAD2_2</name>
    <name evidence="9" type="ORF">LTR82_010059</name>
</gene>
<dbReference type="InterPro" id="IPR002129">
    <property type="entry name" value="PyrdxlP-dep_de-COase"/>
</dbReference>
<evidence type="ECO:0000256" key="6">
    <source>
        <dbReference type="PIRSR" id="PIRSR602129-50"/>
    </source>
</evidence>
<comment type="similarity">
    <text evidence="2 7">Belongs to the group II decarboxylase family.</text>
</comment>
<dbReference type="Proteomes" id="UP001168146">
    <property type="component" value="Unassembled WGS sequence"/>
</dbReference>
<evidence type="ECO:0000256" key="8">
    <source>
        <dbReference type="SAM" id="MobiDB-lite"/>
    </source>
</evidence>
<dbReference type="Gene3D" id="3.40.640.10">
    <property type="entry name" value="Type I PLP-dependent aspartate aminotransferase-like (Major domain)"/>
    <property type="match status" value="1"/>
</dbReference>
<feature type="compositionally biased region" description="Polar residues" evidence="8">
    <location>
        <begin position="1"/>
        <end position="14"/>
    </location>
</feature>
<name>A0AAN6JC33_9PEZI</name>
<organism evidence="9 10">
    <name type="scientific">Friedmanniomyces endolithicus</name>
    <dbReference type="NCBI Taxonomy" id="329885"/>
    <lineage>
        <taxon>Eukaryota</taxon>
        <taxon>Fungi</taxon>
        <taxon>Dikarya</taxon>
        <taxon>Ascomycota</taxon>
        <taxon>Pezizomycotina</taxon>
        <taxon>Dothideomycetes</taxon>
        <taxon>Dothideomycetidae</taxon>
        <taxon>Mycosphaerellales</taxon>
        <taxon>Teratosphaeriaceae</taxon>
        <taxon>Friedmanniomyces</taxon>
    </lineage>
</organism>
<dbReference type="InterPro" id="IPR015424">
    <property type="entry name" value="PyrdxlP-dep_Trfase"/>
</dbReference>
<dbReference type="GO" id="GO:0019752">
    <property type="term" value="P:carboxylic acid metabolic process"/>
    <property type="evidence" value="ECO:0007669"/>
    <property type="project" value="InterPro"/>
</dbReference>
<evidence type="ECO:0000256" key="4">
    <source>
        <dbReference type="ARBA" id="ARBA00022898"/>
    </source>
</evidence>
<keyword evidence="3" id="KW-0210">Decarboxylase</keyword>
<reference evidence="9" key="1">
    <citation type="submission" date="2021-12" db="EMBL/GenBank/DDBJ databases">
        <title>Black yeast isolated from Biological Soil Crust.</title>
        <authorList>
            <person name="Kurbessoian T."/>
        </authorList>
    </citation>
    <scope>NUCLEOTIDE SEQUENCE</scope>
    <source>
        <strain evidence="9">CCFEE 5208</strain>
    </source>
</reference>
<dbReference type="GO" id="GO:0005737">
    <property type="term" value="C:cytoplasm"/>
    <property type="evidence" value="ECO:0007669"/>
    <property type="project" value="TreeGrafter"/>
</dbReference>
<evidence type="ECO:0000313" key="10">
    <source>
        <dbReference type="Proteomes" id="UP001168146"/>
    </source>
</evidence>
<keyword evidence="5 7" id="KW-0456">Lyase</keyword>
<feature type="region of interest" description="Disordered" evidence="8">
    <location>
        <begin position="1"/>
        <end position="21"/>
    </location>
</feature>
<dbReference type="Gene3D" id="3.90.1150.170">
    <property type="match status" value="1"/>
</dbReference>
<keyword evidence="4 6" id="KW-0663">Pyridoxal phosphate</keyword>
<sequence length="541" mass="58152">MQSNGDSPAAQQKPLQRADEAEDLLDSVKASVIQFIRAADSDAATEGEGHGLQRNGQGPRTTLVEHHSPKKLQKLLDLNLPDQGQGKDGLLDAVNKLLKYSVNTWDQGFLDKLYASTTPVGLAADLLLSSLNTNLHVYQVSPALTIVEKQTAKALATMFGLTGPFAGGVSQPGGSAANQTSMVIARNCLFPETKTKGYEGKRFVVFTSAHGHYSAEKAAQMFGFGSEGVKSVPVDASGCMKAADLDRMVTESLEAGESPFYVNATAGTTVLGSFDPLDAIADVCEKHNLWLHVDGSWGGPVIFSERQKHKLAGSHRADTIALCPHKMMSVPLTCTFLLGNDLRKFHKGMTLPAGYLFHATDDHAGDDADASAIASHAPSDAHQPSHHDHDHHNDNREIFDLADLTPQCGRRGDSLKLALSWIYSGTSGYASYIDAAFATAAHLADLISKHPDFTLVSENPPPCLQVCFYFRKQREGQGGAKGNSRMTEEVSRRLVPRGLMVDYAPGEEGKFFRVVVSGQTRWGTVEGLVKAIEEVGGGVEV</sequence>
<feature type="region of interest" description="Disordered" evidence="8">
    <location>
        <begin position="44"/>
        <end position="67"/>
    </location>
</feature>
<dbReference type="AlphaFoldDB" id="A0AAN6JC33"/>
<dbReference type="InterPro" id="IPR015421">
    <property type="entry name" value="PyrdxlP-dep_Trfase_major"/>
</dbReference>
<dbReference type="Pfam" id="PF00282">
    <property type="entry name" value="Pyridoxal_deC"/>
    <property type="match status" value="1"/>
</dbReference>
<proteinExistence type="inferred from homology"/>
<evidence type="ECO:0000256" key="2">
    <source>
        <dbReference type="ARBA" id="ARBA00009533"/>
    </source>
</evidence>
<comment type="cofactor">
    <cofactor evidence="1 6 7">
        <name>pyridoxal 5'-phosphate</name>
        <dbReference type="ChEBI" id="CHEBI:597326"/>
    </cofactor>
</comment>
<dbReference type="EC" id="4.1.1.15" evidence="9"/>
<dbReference type="PANTHER" id="PTHR45677:SF8">
    <property type="entry name" value="CYSTEINE SULFINIC ACID DECARBOXYLASE"/>
    <property type="match status" value="1"/>
</dbReference>
<evidence type="ECO:0000256" key="3">
    <source>
        <dbReference type="ARBA" id="ARBA00022793"/>
    </source>
</evidence>
<dbReference type="SUPFAM" id="SSF53383">
    <property type="entry name" value="PLP-dependent transferases"/>
    <property type="match status" value="1"/>
</dbReference>
<feature type="modified residue" description="N6-(pyridoxal phosphate)lysine" evidence="6">
    <location>
        <position position="326"/>
    </location>
</feature>
<evidence type="ECO:0000256" key="1">
    <source>
        <dbReference type="ARBA" id="ARBA00001933"/>
    </source>
</evidence>
<dbReference type="GO" id="GO:0004351">
    <property type="term" value="F:glutamate decarboxylase activity"/>
    <property type="evidence" value="ECO:0007669"/>
    <property type="project" value="UniProtKB-EC"/>
</dbReference>
<dbReference type="PANTHER" id="PTHR45677">
    <property type="entry name" value="GLUTAMATE DECARBOXYLASE-RELATED"/>
    <property type="match status" value="1"/>
</dbReference>
<accession>A0AAN6JC33</accession>